<evidence type="ECO:0000256" key="11">
    <source>
        <dbReference type="SAM" id="MobiDB-lite"/>
    </source>
</evidence>
<dbReference type="InterPro" id="IPR033644">
    <property type="entry name" value="Ferrochelatase_C"/>
</dbReference>
<dbReference type="GO" id="GO:0004325">
    <property type="term" value="F:ferrochelatase activity"/>
    <property type="evidence" value="ECO:0007669"/>
    <property type="project" value="UniProtKB-UniRule"/>
</dbReference>
<feature type="region of interest" description="Disordered" evidence="11">
    <location>
        <begin position="1"/>
        <end position="29"/>
    </location>
</feature>
<dbReference type="Gene3D" id="3.40.50.1400">
    <property type="match status" value="2"/>
</dbReference>
<dbReference type="GO" id="GO:0046872">
    <property type="term" value="F:metal ion binding"/>
    <property type="evidence" value="ECO:0007669"/>
    <property type="project" value="UniProtKB-KW"/>
</dbReference>
<dbReference type="FunFam" id="3.40.50.1400:FF:000002">
    <property type="entry name" value="Ferrochelatase"/>
    <property type="match status" value="1"/>
</dbReference>
<dbReference type="EC" id="4.98.1.1" evidence="9 10"/>
<evidence type="ECO:0000313" key="12">
    <source>
        <dbReference type="EMBL" id="SNB67075.1"/>
    </source>
</evidence>
<gene>
    <name evidence="9" type="primary">hemH</name>
    <name evidence="12" type="ORF">SAMN07250955_105250</name>
</gene>
<keyword evidence="2 9" id="KW-0963">Cytoplasm</keyword>
<evidence type="ECO:0000256" key="8">
    <source>
        <dbReference type="ARBA" id="ARBA00024536"/>
    </source>
</evidence>
<evidence type="ECO:0000256" key="2">
    <source>
        <dbReference type="ARBA" id="ARBA00022490"/>
    </source>
</evidence>
<sequence length="365" mass="41353">MGDSITMSAGEQTGQSLSHLSESCRPDEHPPVATGRLGVLLMNLGTPDATDYWSMRRYLREFLSDRRVIDYSPWIWQPILQTMILTRRPSKSGALYRSIWNKELNESPLRTVSRSQAQKLADRLAARDTNIIVDWAMRYGNPSTESAFKRLVDQGCRRIVLIALYPQYASPTTATAYDAVFAVLKKMMWQPSIRTAPPYYDNPLYIQALARSVQDGIAEAGFEPELLLFSYHGMPKRFLLAGDPYYCMCMHTTRLVREALGWSEAKAMTCFQSRFGPEEWLQPYFDRTLENLPSKGVKRIAVISPAFATDCLETLEEIAVSGRETFLAHGGADFAYIRCLNDSEAHIDLLEQMAVQELQGWLPSP</sequence>
<keyword evidence="3 9" id="KW-0479">Metal-binding</keyword>
<feature type="binding site" evidence="9">
    <location>
        <position position="313"/>
    </location>
    <ligand>
        <name>Fe(2+)</name>
        <dbReference type="ChEBI" id="CHEBI:29033"/>
    </ligand>
</feature>
<dbReference type="Proteomes" id="UP000197065">
    <property type="component" value="Unassembled WGS sequence"/>
</dbReference>
<dbReference type="GO" id="GO:0005737">
    <property type="term" value="C:cytoplasm"/>
    <property type="evidence" value="ECO:0007669"/>
    <property type="project" value="UniProtKB-SubCell"/>
</dbReference>
<keyword evidence="13" id="KW-1185">Reference proteome</keyword>
<dbReference type="CDD" id="cd00419">
    <property type="entry name" value="Ferrochelatase_C"/>
    <property type="match status" value="1"/>
</dbReference>
<dbReference type="InterPro" id="IPR019772">
    <property type="entry name" value="Ferrochelatase_AS"/>
</dbReference>
<organism evidence="12 13">
    <name type="scientific">Arboricoccus pini</name>
    <dbReference type="NCBI Taxonomy" id="1963835"/>
    <lineage>
        <taxon>Bacteria</taxon>
        <taxon>Pseudomonadati</taxon>
        <taxon>Pseudomonadota</taxon>
        <taxon>Alphaproteobacteria</taxon>
        <taxon>Geminicoccales</taxon>
        <taxon>Geminicoccaceae</taxon>
        <taxon>Arboricoccus</taxon>
    </lineage>
</organism>
<accession>A0A212R4V3</accession>
<proteinExistence type="inferred from homology"/>
<dbReference type="HAMAP" id="MF_00323">
    <property type="entry name" value="Ferrochelatase"/>
    <property type="match status" value="1"/>
</dbReference>
<evidence type="ECO:0000256" key="10">
    <source>
        <dbReference type="RuleBase" id="RU000607"/>
    </source>
</evidence>
<dbReference type="PROSITE" id="PS00534">
    <property type="entry name" value="FERROCHELATASE"/>
    <property type="match status" value="1"/>
</dbReference>
<dbReference type="RefSeq" id="WP_243389826.1">
    <property type="nucleotide sequence ID" value="NZ_FYEH01000005.1"/>
</dbReference>
<dbReference type="EMBL" id="FYEH01000005">
    <property type="protein sequence ID" value="SNB67075.1"/>
    <property type="molecule type" value="Genomic_DNA"/>
</dbReference>
<dbReference type="UniPathway" id="UPA00252">
    <property type="reaction ID" value="UER00325"/>
</dbReference>
<name>A0A212R4V3_9PROT</name>
<dbReference type="Pfam" id="PF00762">
    <property type="entry name" value="Ferrochelatase"/>
    <property type="match status" value="1"/>
</dbReference>
<dbReference type="PANTHER" id="PTHR11108:SF1">
    <property type="entry name" value="FERROCHELATASE, MITOCHONDRIAL"/>
    <property type="match status" value="1"/>
</dbReference>
<keyword evidence="4 9" id="KW-0408">Iron</keyword>
<comment type="catalytic activity">
    <reaction evidence="9 10">
        <text>heme b + 2 H(+) = protoporphyrin IX + Fe(2+)</text>
        <dbReference type="Rhea" id="RHEA:22584"/>
        <dbReference type="ChEBI" id="CHEBI:15378"/>
        <dbReference type="ChEBI" id="CHEBI:29033"/>
        <dbReference type="ChEBI" id="CHEBI:57306"/>
        <dbReference type="ChEBI" id="CHEBI:60344"/>
        <dbReference type="EC" id="4.98.1.1"/>
    </reaction>
</comment>
<reference evidence="12 13" key="1">
    <citation type="submission" date="2017-06" db="EMBL/GenBank/DDBJ databases">
        <authorList>
            <person name="Kim H.J."/>
            <person name="Triplett B.A."/>
        </authorList>
    </citation>
    <scope>NUCLEOTIDE SEQUENCE [LARGE SCALE GENOMIC DNA]</scope>
    <source>
        <strain evidence="12 13">B29T1</strain>
    </source>
</reference>
<comment type="pathway">
    <text evidence="9 10">Porphyrin-containing compound metabolism; protoheme biosynthesis; protoheme from protoporphyrin-IX: step 1/1.</text>
</comment>
<comment type="function">
    <text evidence="9 10">Catalyzes the ferrous insertion into protoporphyrin IX.</text>
</comment>
<evidence type="ECO:0000256" key="3">
    <source>
        <dbReference type="ARBA" id="ARBA00022723"/>
    </source>
</evidence>
<protein>
    <recommendedName>
        <fullName evidence="9 10">Ferrochelatase</fullName>
        <ecNumber evidence="9 10">4.98.1.1</ecNumber>
    </recommendedName>
    <alternativeName>
        <fullName evidence="9">Heme synthase</fullName>
    </alternativeName>
    <alternativeName>
        <fullName evidence="9">Protoheme ferro-lyase</fullName>
    </alternativeName>
</protein>
<evidence type="ECO:0000256" key="4">
    <source>
        <dbReference type="ARBA" id="ARBA00023004"/>
    </source>
</evidence>
<comment type="subcellular location">
    <subcellularLocation>
        <location evidence="9 10">Cytoplasm</location>
    </subcellularLocation>
</comment>
<comment type="similarity">
    <text evidence="1 9 10">Belongs to the ferrochelatase family.</text>
</comment>
<evidence type="ECO:0000313" key="13">
    <source>
        <dbReference type="Proteomes" id="UP000197065"/>
    </source>
</evidence>
<evidence type="ECO:0000256" key="6">
    <source>
        <dbReference type="ARBA" id="ARBA00023239"/>
    </source>
</evidence>
<evidence type="ECO:0000256" key="9">
    <source>
        <dbReference type="HAMAP-Rule" id="MF_00323"/>
    </source>
</evidence>
<dbReference type="SUPFAM" id="SSF53800">
    <property type="entry name" value="Chelatase"/>
    <property type="match status" value="1"/>
</dbReference>
<dbReference type="CDD" id="cd03411">
    <property type="entry name" value="Ferrochelatase_N"/>
    <property type="match status" value="1"/>
</dbReference>
<evidence type="ECO:0000256" key="5">
    <source>
        <dbReference type="ARBA" id="ARBA00023133"/>
    </source>
</evidence>
<keyword evidence="7 9" id="KW-0627">Porphyrin biosynthesis</keyword>
<keyword evidence="5 9" id="KW-0350">Heme biosynthesis</keyword>
<feature type="compositionally biased region" description="Polar residues" evidence="11">
    <location>
        <begin position="1"/>
        <end position="21"/>
    </location>
</feature>
<comment type="catalytic activity">
    <reaction evidence="8">
        <text>Fe-coproporphyrin III + 2 H(+) = coproporphyrin III + Fe(2+)</text>
        <dbReference type="Rhea" id="RHEA:49572"/>
        <dbReference type="ChEBI" id="CHEBI:15378"/>
        <dbReference type="ChEBI" id="CHEBI:29033"/>
        <dbReference type="ChEBI" id="CHEBI:68438"/>
        <dbReference type="ChEBI" id="CHEBI:131725"/>
        <dbReference type="EC" id="4.99.1.9"/>
    </reaction>
    <physiologicalReaction direction="right-to-left" evidence="8">
        <dbReference type="Rhea" id="RHEA:49574"/>
    </physiologicalReaction>
</comment>
<dbReference type="AlphaFoldDB" id="A0A212R4V3"/>
<dbReference type="PANTHER" id="PTHR11108">
    <property type="entry name" value="FERROCHELATASE"/>
    <property type="match status" value="1"/>
</dbReference>
<dbReference type="InterPro" id="IPR033659">
    <property type="entry name" value="Ferrochelatase_N"/>
</dbReference>
<dbReference type="GO" id="GO:0006783">
    <property type="term" value="P:heme biosynthetic process"/>
    <property type="evidence" value="ECO:0007669"/>
    <property type="project" value="UniProtKB-UniRule"/>
</dbReference>
<keyword evidence="6 9" id="KW-0456">Lyase</keyword>
<dbReference type="NCBIfam" id="TIGR00109">
    <property type="entry name" value="hemH"/>
    <property type="match status" value="1"/>
</dbReference>
<feature type="binding site" evidence="9">
    <location>
        <position position="232"/>
    </location>
    <ligand>
        <name>Fe(2+)</name>
        <dbReference type="ChEBI" id="CHEBI:29033"/>
    </ligand>
</feature>
<evidence type="ECO:0000256" key="1">
    <source>
        <dbReference type="ARBA" id="ARBA00007718"/>
    </source>
</evidence>
<dbReference type="InterPro" id="IPR001015">
    <property type="entry name" value="Ferrochelatase"/>
</dbReference>
<evidence type="ECO:0000256" key="7">
    <source>
        <dbReference type="ARBA" id="ARBA00023244"/>
    </source>
</evidence>